<dbReference type="Proteomes" id="UP000837801">
    <property type="component" value="Unassembled WGS sequence"/>
</dbReference>
<dbReference type="AlphaFoldDB" id="A0A9P0QMR6"/>
<dbReference type="PANTHER" id="PTHR31606:SF1">
    <property type="entry name" value="WW DOMAIN BINDING PROTEIN 2, ISOFORM E"/>
    <property type="match status" value="1"/>
</dbReference>
<protein>
    <submittedName>
        <fullName evidence="1">Uncharacterized protein</fullName>
    </submittedName>
</protein>
<reference evidence="1" key="1">
    <citation type="submission" date="2022-03" db="EMBL/GenBank/DDBJ databases">
        <authorList>
            <person name="Legras J.-L."/>
            <person name="Devillers H."/>
            <person name="Grondin C."/>
        </authorList>
    </citation>
    <scope>NUCLEOTIDE SEQUENCE</scope>
    <source>
        <strain evidence="1">CLIB 1423</strain>
    </source>
</reference>
<dbReference type="InterPro" id="IPR044852">
    <property type="entry name" value="WBP2-like"/>
</dbReference>
<name>A0A9P0QMR6_9ASCO</name>
<comment type="caution">
    <text evidence="1">The sequence shown here is derived from an EMBL/GenBank/DDBJ whole genome shotgun (WGS) entry which is preliminary data.</text>
</comment>
<dbReference type="PANTHER" id="PTHR31606">
    <property type="entry name" value="WW DOMAIN BINDING PROTEIN 2, ISOFORM E"/>
    <property type="match status" value="1"/>
</dbReference>
<evidence type="ECO:0000313" key="2">
    <source>
        <dbReference type="Proteomes" id="UP000837801"/>
    </source>
</evidence>
<dbReference type="SUPFAM" id="SSF50729">
    <property type="entry name" value="PH domain-like"/>
    <property type="match status" value="1"/>
</dbReference>
<organism evidence="1 2">
    <name type="scientific">[Candida] railenensis</name>
    <dbReference type="NCBI Taxonomy" id="45579"/>
    <lineage>
        <taxon>Eukaryota</taxon>
        <taxon>Fungi</taxon>
        <taxon>Dikarya</taxon>
        <taxon>Ascomycota</taxon>
        <taxon>Saccharomycotina</taxon>
        <taxon>Pichiomycetes</taxon>
        <taxon>Debaryomycetaceae</taxon>
        <taxon>Kurtzmaniella</taxon>
    </lineage>
</organism>
<accession>A0A9P0QMR6</accession>
<proteinExistence type="predicted"/>
<dbReference type="GO" id="GO:0031490">
    <property type="term" value="F:chromatin DNA binding"/>
    <property type="evidence" value="ECO:0007669"/>
    <property type="project" value="TreeGrafter"/>
</dbReference>
<evidence type="ECO:0000313" key="1">
    <source>
        <dbReference type="EMBL" id="CAH2352122.1"/>
    </source>
</evidence>
<dbReference type="GO" id="GO:0003713">
    <property type="term" value="F:transcription coactivator activity"/>
    <property type="evidence" value="ECO:0007669"/>
    <property type="project" value="InterPro"/>
</dbReference>
<sequence>MSINNITLKDKHESLLKQGELPFHLFESESIRYFTPSPRQSLVIESQKNTSDPEPHQISISAADGYLYVTNKRLIYITVSKGDINNFSFEFTQTPSLQFSHKLVSPWFGANYWEFLFHSTKSASDGFPYNKWFKGTIKFNDGGLFDFIPILNVVLNDQVNNAQIDEELPRYEA</sequence>
<dbReference type="GO" id="GO:0005634">
    <property type="term" value="C:nucleus"/>
    <property type="evidence" value="ECO:0007669"/>
    <property type="project" value="TreeGrafter"/>
</dbReference>
<dbReference type="OrthoDB" id="1259151at2759"/>
<gene>
    <name evidence="1" type="ORF">CLIB1423_05S06128</name>
</gene>
<keyword evidence="2" id="KW-1185">Reference proteome</keyword>
<dbReference type="EMBL" id="CAKXYY010000005">
    <property type="protein sequence ID" value="CAH2352122.1"/>
    <property type="molecule type" value="Genomic_DNA"/>
</dbReference>